<dbReference type="GO" id="GO:0022841">
    <property type="term" value="F:potassium ion leak channel activity"/>
    <property type="evidence" value="ECO:0007669"/>
    <property type="project" value="TreeGrafter"/>
</dbReference>
<dbReference type="OrthoDB" id="297496at2759"/>
<keyword evidence="5 8" id="KW-0406">Ion transport</keyword>
<feature type="region of interest" description="Disordered" evidence="9">
    <location>
        <begin position="482"/>
        <end position="506"/>
    </location>
</feature>
<evidence type="ECO:0000256" key="2">
    <source>
        <dbReference type="ARBA" id="ARBA00022448"/>
    </source>
</evidence>
<feature type="compositionally biased region" description="Polar residues" evidence="9">
    <location>
        <begin position="645"/>
        <end position="654"/>
    </location>
</feature>
<feature type="transmembrane region" description="Helical" evidence="10">
    <location>
        <begin position="48"/>
        <end position="77"/>
    </location>
</feature>
<feature type="transmembrane region" description="Helical" evidence="10">
    <location>
        <begin position="164"/>
        <end position="187"/>
    </location>
</feature>
<organism evidence="12 13">
    <name type="scientific">Aspergillus wentii DTO 134E9</name>
    <dbReference type="NCBI Taxonomy" id="1073089"/>
    <lineage>
        <taxon>Eukaryota</taxon>
        <taxon>Fungi</taxon>
        <taxon>Dikarya</taxon>
        <taxon>Ascomycota</taxon>
        <taxon>Pezizomycotina</taxon>
        <taxon>Eurotiomycetes</taxon>
        <taxon>Eurotiomycetidae</taxon>
        <taxon>Eurotiales</taxon>
        <taxon>Aspergillaceae</taxon>
        <taxon>Aspergillus</taxon>
        <taxon>Aspergillus subgen. Cremei</taxon>
    </lineage>
</organism>
<feature type="transmembrane region" description="Helical" evidence="10">
    <location>
        <begin position="417"/>
        <end position="437"/>
    </location>
</feature>
<evidence type="ECO:0000313" key="12">
    <source>
        <dbReference type="EMBL" id="OJJ34078.1"/>
    </source>
</evidence>
<gene>
    <name evidence="12" type="ORF">ASPWEDRAFT_41991</name>
</gene>
<dbReference type="GO" id="GO:0005886">
    <property type="term" value="C:plasma membrane"/>
    <property type="evidence" value="ECO:0007669"/>
    <property type="project" value="TreeGrafter"/>
</dbReference>
<dbReference type="EMBL" id="KV878213">
    <property type="protein sequence ID" value="OJJ34078.1"/>
    <property type="molecule type" value="Genomic_DNA"/>
</dbReference>
<keyword evidence="7 8" id="KW-0407">Ion channel</keyword>
<evidence type="ECO:0000256" key="4">
    <source>
        <dbReference type="ARBA" id="ARBA00022989"/>
    </source>
</evidence>
<feature type="transmembrane region" description="Helical" evidence="10">
    <location>
        <begin position="97"/>
        <end position="118"/>
    </location>
</feature>
<dbReference type="Gene3D" id="1.10.287.70">
    <property type="match status" value="2"/>
</dbReference>
<evidence type="ECO:0000313" key="13">
    <source>
        <dbReference type="Proteomes" id="UP000184383"/>
    </source>
</evidence>
<dbReference type="STRING" id="1073089.A0A1L9RGT8"/>
<protein>
    <recommendedName>
        <fullName evidence="11">Potassium channel domain-containing protein</fullName>
    </recommendedName>
</protein>
<dbReference type="GeneID" id="63751542"/>
<dbReference type="InterPro" id="IPR013099">
    <property type="entry name" value="K_chnl_dom"/>
</dbReference>
<dbReference type="SUPFAM" id="SSF81324">
    <property type="entry name" value="Voltage-gated potassium channels"/>
    <property type="match status" value="2"/>
</dbReference>
<feature type="region of interest" description="Disordered" evidence="9">
    <location>
        <begin position="1"/>
        <end position="37"/>
    </location>
</feature>
<evidence type="ECO:0000256" key="9">
    <source>
        <dbReference type="SAM" id="MobiDB-lite"/>
    </source>
</evidence>
<feature type="transmembrane region" description="Helical" evidence="10">
    <location>
        <begin position="263"/>
        <end position="283"/>
    </location>
</feature>
<keyword evidence="4 10" id="KW-1133">Transmembrane helix</keyword>
<dbReference type="GO" id="GO:0030322">
    <property type="term" value="P:stabilization of membrane potential"/>
    <property type="evidence" value="ECO:0007669"/>
    <property type="project" value="TreeGrafter"/>
</dbReference>
<evidence type="ECO:0000256" key="8">
    <source>
        <dbReference type="RuleBase" id="RU003857"/>
    </source>
</evidence>
<dbReference type="VEuPathDB" id="FungiDB:ASPWEDRAFT_41991"/>
<comment type="subcellular location">
    <subcellularLocation>
        <location evidence="1">Membrane</location>
        <topology evidence="1">Multi-pass membrane protein</topology>
    </subcellularLocation>
</comment>
<evidence type="ECO:0000256" key="10">
    <source>
        <dbReference type="SAM" id="Phobius"/>
    </source>
</evidence>
<keyword evidence="6 10" id="KW-0472">Membrane</keyword>
<feature type="domain" description="Potassium channel" evidence="11">
    <location>
        <begin position="366"/>
        <end position="441"/>
    </location>
</feature>
<dbReference type="GO" id="GO:0015271">
    <property type="term" value="F:outward rectifier potassium channel activity"/>
    <property type="evidence" value="ECO:0007669"/>
    <property type="project" value="TreeGrafter"/>
</dbReference>
<name>A0A1L9RGT8_ASPWE</name>
<dbReference type="AlphaFoldDB" id="A0A1L9RGT8"/>
<feature type="transmembrane region" description="Helical" evidence="10">
    <location>
        <begin position="130"/>
        <end position="152"/>
    </location>
</feature>
<keyword evidence="3 8" id="KW-0812">Transmembrane</keyword>
<comment type="similarity">
    <text evidence="8">Belongs to the two pore domain potassium channel (TC 1.A.1.8) family.</text>
</comment>
<dbReference type="Proteomes" id="UP000184383">
    <property type="component" value="Unassembled WGS sequence"/>
</dbReference>
<dbReference type="RefSeq" id="XP_040687754.1">
    <property type="nucleotide sequence ID" value="XM_040835694.1"/>
</dbReference>
<reference evidence="13" key="1">
    <citation type="journal article" date="2017" name="Genome Biol.">
        <title>Comparative genomics reveals high biological diversity and specific adaptations in the industrially and medically important fungal genus Aspergillus.</title>
        <authorList>
            <person name="de Vries R.P."/>
            <person name="Riley R."/>
            <person name="Wiebenga A."/>
            <person name="Aguilar-Osorio G."/>
            <person name="Amillis S."/>
            <person name="Uchima C.A."/>
            <person name="Anderluh G."/>
            <person name="Asadollahi M."/>
            <person name="Askin M."/>
            <person name="Barry K."/>
            <person name="Battaglia E."/>
            <person name="Bayram O."/>
            <person name="Benocci T."/>
            <person name="Braus-Stromeyer S.A."/>
            <person name="Caldana C."/>
            <person name="Canovas D."/>
            <person name="Cerqueira G.C."/>
            <person name="Chen F."/>
            <person name="Chen W."/>
            <person name="Choi C."/>
            <person name="Clum A."/>
            <person name="Dos Santos R.A."/>
            <person name="Damasio A.R."/>
            <person name="Diallinas G."/>
            <person name="Emri T."/>
            <person name="Fekete E."/>
            <person name="Flipphi M."/>
            <person name="Freyberg S."/>
            <person name="Gallo A."/>
            <person name="Gournas C."/>
            <person name="Habgood R."/>
            <person name="Hainaut M."/>
            <person name="Harispe M.L."/>
            <person name="Henrissat B."/>
            <person name="Hilden K.S."/>
            <person name="Hope R."/>
            <person name="Hossain A."/>
            <person name="Karabika E."/>
            <person name="Karaffa L."/>
            <person name="Karanyi Z."/>
            <person name="Krasevec N."/>
            <person name="Kuo A."/>
            <person name="Kusch H."/>
            <person name="LaButti K."/>
            <person name="Lagendijk E.L."/>
            <person name="Lapidus A."/>
            <person name="Levasseur A."/>
            <person name="Lindquist E."/>
            <person name="Lipzen A."/>
            <person name="Logrieco A.F."/>
            <person name="MacCabe A."/>
            <person name="Maekelae M.R."/>
            <person name="Malavazi I."/>
            <person name="Melin P."/>
            <person name="Meyer V."/>
            <person name="Mielnichuk N."/>
            <person name="Miskei M."/>
            <person name="Molnar A.P."/>
            <person name="Mule G."/>
            <person name="Ngan C.Y."/>
            <person name="Orejas M."/>
            <person name="Orosz E."/>
            <person name="Ouedraogo J.P."/>
            <person name="Overkamp K.M."/>
            <person name="Park H.-S."/>
            <person name="Perrone G."/>
            <person name="Piumi F."/>
            <person name="Punt P.J."/>
            <person name="Ram A.F."/>
            <person name="Ramon A."/>
            <person name="Rauscher S."/>
            <person name="Record E."/>
            <person name="Riano-Pachon D.M."/>
            <person name="Robert V."/>
            <person name="Roehrig J."/>
            <person name="Ruller R."/>
            <person name="Salamov A."/>
            <person name="Salih N.S."/>
            <person name="Samson R.A."/>
            <person name="Sandor E."/>
            <person name="Sanguinetti M."/>
            <person name="Schuetze T."/>
            <person name="Sepcic K."/>
            <person name="Shelest E."/>
            <person name="Sherlock G."/>
            <person name="Sophianopoulou V."/>
            <person name="Squina F.M."/>
            <person name="Sun H."/>
            <person name="Susca A."/>
            <person name="Todd R.B."/>
            <person name="Tsang A."/>
            <person name="Unkles S.E."/>
            <person name="van de Wiele N."/>
            <person name="van Rossen-Uffink D."/>
            <person name="Oliveira J.V."/>
            <person name="Vesth T.C."/>
            <person name="Visser J."/>
            <person name="Yu J.-H."/>
            <person name="Zhou M."/>
            <person name="Andersen M.R."/>
            <person name="Archer D.B."/>
            <person name="Baker S.E."/>
            <person name="Benoit I."/>
            <person name="Brakhage A.A."/>
            <person name="Braus G.H."/>
            <person name="Fischer R."/>
            <person name="Frisvad J.C."/>
            <person name="Goldman G.H."/>
            <person name="Houbraken J."/>
            <person name="Oakley B."/>
            <person name="Pocsi I."/>
            <person name="Scazzocchio C."/>
            <person name="Seiboth B."/>
            <person name="vanKuyk P.A."/>
            <person name="Wortman J."/>
            <person name="Dyer P.S."/>
            <person name="Grigoriev I.V."/>
        </authorList>
    </citation>
    <scope>NUCLEOTIDE SEQUENCE [LARGE SCALE GENOMIC DNA]</scope>
    <source>
        <strain evidence="13">DTO 134E9</strain>
    </source>
</reference>
<feature type="transmembrane region" description="Helical" evidence="10">
    <location>
        <begin position="207"/>
        <end position="228"/>
    </location>
</feature>
<evidence type="ECO:0000256" key="6">
    <source>
        <dbReference type="ARBA" id="ARBA00023136"/>
    </source>
</evidence>
<dbReference type="PANTHER" id="PTHR11003:SF301">
    <property type="entry name" value="POTASSIUM CHANNEL PROTEIN"/>
    <property type="match status" value="1"/>
</dbReference>
<accession>A0A1L9RGT8</accession>
<feature type="domain" description="Potassium channel" evidence="11">
    <location>
        <begin position="214"/>
        <end position="284"/>
    </location>
</feature>
<evidence type="ECO:0000259" key="11">
    <source>
        <dbReference type="Pfam" id="PF07885"/>
    </source>
</evidence>
<feature type="region of interest" description="Disordered" evidence="9">
    <location>
        <begin position="635"/>
        <end position="654"/>
    </location>
</feature>
<evidence type="ECO:0000256" key="5">
    <source>
        <dbReference type="ARBA" id="ARBA00023065"/>
    </source>
</evidence>
<evidence type="ECO:0000256" key="7">
    <source>
        <dbReference type="ARBA" id="ARBA00023303"/>
    </source>
</evidence>
<keyword evidence="13" id="KW-1185">Reference proteome</keyword>
<feature type="transmembrane region" description="Helical" evidence="10">
    <location>
        <begin position="356"/>
        <end position="380"/>
    </location>
</feature>
<sequence>MNQLSRPSNEDSLGPNRYTGAQRHHKSTLASSEKRPAQETGKYPLSAWWWLASTAYPLLAGTLGPMASAFSICSLAQNWSRVPLRHEKNSSDPAWVVGVNAISLGVAIVANLVLLFSMARRISFIVAQPIIIIGWYISSLLLVAILAVFPASRDKEVRHDLSQAYFYGVFAAILYFIVSSLLLITTYGAHRGHYSREYKLTTNQRTLMLQTISFLVYLLGGAGVYAAIEDWDYLDAVYFADSTLLTIGFGNVVPKTHTGRGFLFPYAVGGILILGLIISSIRAQMLEKGRQKMAELITERTCRFLIKEASAKHSFVHHIIPPLDKDRPDESEREKRIREFKVMRQIRQIATLQRKWISLTISLSLWTIMWLFGALAFWASKKETKWTYFESLYFAYGALLTIGYGDFHPSTEWETSFFVFWTLLAVPTVTILIANVGDTVVRSIRDITIYIGALTILPGEKPVRELIRDIFQVSWKEKFLKETADEDSTQEPTEPERDQDQDRQRDRYRDAEVNLPYEEEVRNAIEADEHKKEESARARGDIAAEQIHHYHYLLFREVRRMIDYATRNLPKEFDFQEWEYFLNLIAGEGHPVAEAEEQNGCRSWSWADYKNPLLGEKTEVQWLLEALTEALERELRKASRGVHSPEQSGQSDGG</sequence>
<evidence type="ECO:0000256" key="1">
    <source>
        <dbReference type="ARBA" id="ARBA00004141"/>
    </source>
</evidence>
<evidence type="ECO:0000256" key="3">
    <source>
        <dbReference type="ARBA" id="ARBA00022692"/>
    </source>
</evidence>
<dbReference type="PANTHER" id="PTHR11003">
    <property type="entry name" value="POTASSIUM CHANNEL, SUBFAMILY K"/>
    <property type="match status" value="1"/>
</dbReference>
<proteinExistence type="inferred from homology"/>
<feature type="compositionally biased region" description="Polar residues" evidence="9">
    <location>
        <begin position="1"/>
        <end position="11"/>
    </location>
</feature>
<feature type="compositionally biased region" description="Basic and acidic residues" evidence="9">
    <location>
        <begin position="494"/>
        <end position="506"/>
    </location>
</feature>
<dbReference type="InterPro" id="IPR003280">
    <property type="entry name" value="2pore_dom_K_chnl"/>
</dbReference>
<keyword evidence="2 8" id="KW-0813">Transport</keyword>
<dbReference type="Pfam" id="PF07885">
    <property type="entry name" value="Ion_trans_2"/>
    <property type="match status" value="2"/>
</dbReference>
<dbReference type="PRINTS" id="PR01333">
    <property type="entry name" value="2POREKCHANEL"/>
</dbReference>